<feature type="domain" description="O-methyltransferase dimerisation" evidence="4">
    <location>
        <begin position="1"/>
        <end position="80"/>
    </location>
</feature>
<sequence>DLNLFEIIAKATPPGAFMSPSEIASKLPPSTQHSDLSNRLDRMLRLLASYSVLTSTTRTTEHGSTERVYGLSMVGKYLVPDESRGSLASFTTFMCYPALLQVW</sequence>
<reference evidence="5 6" key="1">
    <citation type="journal article" date="2018" name="Front. Plant Sci.">
        <title>Red Clover (Trifolium pratense) and Zigzag Clover (T. medium) - A Picture of Genomic Similarities and Differences.</title>
        <authorList>
            <person name="Dluhosova J."/>
            <person name="Istvanek J."/>
            <person name="Nedelnik J."/>
            <person name="Repkova J."/>
        </authorList>
    </citation>
    <scope>NUCLEOTIDE SEQUENCE [LARGE SCALE GENOMIC DNA]</scope>
    <source>
        <strain evidence="6">cv. 10/8</strain>
        <tissue evidence="5">Leaf</tissue>
    </source>
</reference>
<dbReference type="Pfam" id="PF08100">
    <property type="entry name" value="Dimerisation"/>
    <property type="match status" value="1"/>
</dbReference>
<evidence type="ECO:0000256" key="1">
    <source>
        <dbReference type="ARBA" id="ARBA00022603"/>
    </source>
</evidence>
<accession>A0A392RT07</accession>
<dbReference type="GO" id="GO:0046983">
    <property type="term" value="F:protein dimerization activity"/>
    <property type="evidence" value="ECO:0007669"/>
    <property type="project" value="InterPro"/>
</dbReference>
<keyword evidence="1 5" id="KW-0489">Methyltransferase</keyword>
<dbReference type="InterPro" id="IPR012967">
    <property type="entry name" value="COMT_dimerisation"/>
</dbReference>
<protein>
    <submittedName>
        <fullName evidence="5">Isoliquiritigenin 2'-O-methyltransferase</fullName>
    </submittedName>
</protein>
<comment type="caution">
    <text evidence="5">The sequence shown here is derived from an EMBL/GenBank/DDBJ whole genome shotgun (WGS) entry which is preliminary data.</text>
</comment>
<dbReference type="Gene3D" id="1.10.10.10">
    <property type="entry name" value="Winged helix-like DNA-binding domain superfamily/Winged helix DNA-binding domain"/>
    <property type="match status" value="1"/>
</dbReference>
<dbReference type="InterPro" id="IPR016461">
    <property type="entry name" value="COMT-like"/>
</dbReference>
<name>A0A392RT07_9FABA</name>
<evidence type="ECO:0000256" key="2">
    <source>
        <dbReference type="ARBA" id="ARBA00022679"/>
    </source>
</evidence>
<dbReference type="SUPFAM" id="SSF46785">
    <property type="entry name" value="Winged helix' DNA-binding domain"/>
    <property type="match status" value="1"/>
</dbReference>
<dbReference type="AlphaFoldDB" id="A0A392RT07"/>
<dbReference type="GO" id="GO:0008168">
    <property type="term" value="F:methyltransferase activity"/>
    <property type="evidence" value="ECO:0007669"/>
    <property type="project" value="UniProtKB-KW"/>
</dbReference>
<dbReference type="InterPro" id="IPR036390">
    <property type="entry name" value="WH_DNA-bd_sf"/>
</dbReference>
<dbReference type="PROSITE" id="PS51683">
    <property type="entry name" value="SAM_OMT_II"/>
    <property type="match status" value="1"/>
</dbReference>
<evidence type="ECO:0000259" key="4">
    <source>
        <dbReference type="Pfam" id="PF08100"/>
    </source>
</evidence>
<evidence type="ECO:0000313" key="6">
    <source>
        <dbReference type="Proteomes" id="UP000265520"/>
    </source>
</evidence>
<evidence type="ECO:0000256" key="3">
    <source>
        <dbReference type="ARBA" id="ARBA00022691"/>
    </source>
</evidence>
<dbReference type="EMBL" id="LXQA010261413">
    <property type="protein sequence ID" value="MCI38920.1"/>
    <property type="molecule type" value="Genomic_DNA"/>
</dbReference>
<keyword evidence="6" id="KW-1185">Reference proteome</keyword>
<evidence type="ECO:0000313" key="5">
    <source>
        <dbReference type="EMBL" id="MCI38920.1"/>
    </source>
</evidence>
<proteinExistence type="predicted"/>
<dbReference type="FunFam" id="1.10.10.10:FF:000357">
    <property type="entry name" value="Caffeic acid 3-O-methyltransferase"/>
    <property type="match status" value="1"/>
</dbReference>
<dbReference type="PANTHER" id="PTHR11746">
    <property type="entry name" value="O-METHYLTRANSFERASE"/>
    <property type="match status" value="1"/>
</dbReference>
<keyword evidence="2 5" id="KW-0808">Transferase</keyword>
<dbReference type="InterPro" id="IPR036388">
    <property type="entry name" value="WH-like_DNA-bd_sf"/>
</dbReference>
<dbReference type="Proteomes" id="UP000265520">
    <property type="component" value="Unassembled WGS sequence"/>
</dbReference>
<feature type="non-terminal residue" evidence="5">
    <location>
        <position position="1"/>
    </location>
</feature>
<keyword evidence="3" id="KW-0949">S-adenosyl-L-methionine</keyword>
<dbReference type="GO" id="GO:0032259">
    <property type="term" value="P:methylation"/>
    <property type="evidence" value="ECO:0007669"/>
    <property type="project" value="UniProtKB-KW"/>
</dbReference>
<organism evidence="5 6">
    <name type="scientific">Trifolium medium</name>
    <dbReference type="NCBI Taxonomy" id="97028"/>
    <lineage>
        <taxon>Eukaryota</taxon>
        <taxon>Viridiplantae</taxon>
        <taxon>Streptophyta</taxon>
        <taxon>Embryophyta</taxon>
        <taxon>Tracheophyta</taxon>
        <taxon>Spermatophyta</taxon>
        <taxon>Magnoliopsida</taxon>
        <taxon>eudicotyledons</taxon>
        <taxon>Gunneridae</taxon>
        <taxon>Pentapetalae</taxon>
        <taxon>rosids</taxon>
        <taxon>fabids</taxon>
        <taxon>Fabales</taxon>
        <taxon>Fabaceae</taxon>
        <taxon>Papilionoideae</taxon>
        <taxon>50 kb inversion clade</taxon>
        <taxon>NPAAA clade</taxon>
        <taxon>Hologalegina</taxon>
        <taxon>IRL clade</taxon>
        <taxon>Trifolieae</taxon>
        <taxon>Trifolium</taxon>
    </lineage>
</organism>